<protein>
    <recommendedName>
        <fullName evidence="4">Haloalkanoic acid dehalogenase</fullName>
    </recommendedName>
</protein>
<keyword evidence="3" id="KW-1185">Reference proteome</keyword>
<dbReference type="Pfam" id="PF00702">
    <property type="entry name" value="Hydrolase"/>
    <property type="match status" value="1"/>
</dbReference>
<dbReference type="SFLD" id="SFLDG01129">
    <property type="entry name" value="C1.5:_HAD__Beta-PGM__Phosphata"/>
    <property type="match status" value="1"/>
</dbReference>
<organism evidence="2 3">
    <name type="scientific">Extremus antarcticus</name>
    <dbReference type="NCBI Taxonomy" id="702011"/>
    <lineage>
        <taxon>Eukaryota</taxon>
        <taxon>Fungi</taxon>
        <taxon>Dikarya</taxon>
        <taxon>Ascomycota</taxon>
        <taxon>Pezizomycotina</taxon>
        <taxon>Dothideomycetes</taxon>
        <taxon>Dothideomycetidae</taxon>
        <taxon>Mycosphaerellales</taxon>
        <taxon>Extremaceae</taxon>
        <taxon>Extremus</taxon>
    </lineage>
</organism>
<dbReference type="Gene3D" id="3.40.50.1000">
    <property type="entry name" value="HAD superfamily/HAD-like"/>
    <property type="match status" value="1"/>
</dbReference>
<dbReference type="AlphaFoldDB" id="A0AAJ0D5M6"/>
<dbReference type="InterPro" id="IPR036412">
    <property type="entry name" value="HAD-like_sf"/>
</dbReference>
<dbReference type="EMBL" id="JAWDJX010000090">
    <property type="protein sequence ID" value="KAK3046492.1"/>
    <property type="molecule type" value="Genomic_DNA"/>
</dbReference>
<dbReference type="GO" id="GO:0016787">
    <property type="term" value="F:hydrolase activity"/>
    <property type="evidence" value="ECO:0007669"/>
    <property type="project" value="UniProtKB-KW"/>
</dbReference>
<dbReference type="SUPFAM" id="SSF56784">
    <property type="entry name" value="HAD-like"/>
    <property type="match status" value="1"/>
</dbReference>
<keyword evidence="1" id="KW-0378">Hydrolase</keyword>
<dbReference type="PANTHER" id="PTHR43316:SF9">
    <property type="entry name" value="ACID DEHALOGENASE, PUTATIVE (AFU_ORTHOLOGUE AFUA_6G14460)-RELATED"/>
    <property type="match status" value="1"/>
</dbReference>
<name>A0AAJ0D5M6_9PEZI</name>
<dbReference type="Proteomes" id="UP001271007">
    <property type="component" value="Unassembled WGS sequence"/>
</dbReference>
<evidence type="ECO:0008006" key="4">
    <source>
        <dbReference type="Google" id="ProtNLM"/>
    </source>
</evidence>
<dbReference type="Gene3D" id="1.10.150.750">
    <property type="match status" value="1"/>
</dbReference>
<dbReference type="InterPro" id="IPR023214">
    <property type="entry name" value="HAD_sf"/>
</dbReference>
<evidence type="ECO:0000256" key="1">
    <source>
        <dbReference type="ARBA" id="ARBA00022801"/>
    </source>
</evidence>
<dbReference type="InterPro" id="IPR051540">
    <property type="entry name" value="S-2-haloacid_dehalogenase"/>
</dbReference>
<evidence type="ECO:0000313" key="2">
    <source>
        <dbReference type="EMBL" id="KAK3046492.1"/>
    </source>
</evidence>
<proteinExistence type="predicted"/>
<sequence>MAPSLKDFKVLSFDCYGTLIDWETGIFDQLQELRNRLPASHRYQDKHNIVAHFNKQRTLEAEQPTTPYNQILAQCYASLADEAGLDLTAEEATAFGNRAGEWPAFPDTVTGLQHLKRHCRLVILSNVDNDNMRRTLEGPLSAVNFDGVLTAENLGSYKPDRKNFEALFRFVEKDLQLSLKDHLHVAKSLPVDHVPAKQLGLPSVWIARGDDGNSSMGGRLDEFGDDVAFAWRFASIGDMAKEAERSFSSSS</sequence>
<comment type="caution">
    <text evidence="2">The sequence shown here is derived from an EMBL/GenBank/DDBJ whole genome shotgun (WGS) entry which is preliminary data.</text>
</comment>
<evidence type="ECO:0000313" key="3">
    <source>
        <dbReference type="Proteomes" id="UP001271007"/>
    </source>
</evidence>
<accession>A0AAJ0D5M6</accession>
<reference evidence="2" key="1">
    <citation type="submission" date="2023-04" db="EMBL/GenBank/DDBJ databases">
        <title>Black Yeasts Isolated from many extreme environments.</title>
        <authorList>
            <person name="Coleine C."/>
            <person name="Stajich J.E."/>
            <person name="Selbmann L."/>
        </authorList>
    </citation>
    <scope>NUCLEOTIDE SEQUENCE</scope>
    <source>
        <strain evidence="2">CCFEE 5312</strain>
    </source>
</reference>
<dbReference type="SFLD" id="SFLDS00003">
    <property type="entry name" value="Haloacid_Dehalogenase"/>
    <property type="match status" value="1"/>
</dbReference>
<dbReference type="PANTHER" id="PTHR43316">
    <property type="entry name" value="HYDROLASE, HALOACID DELAHOGENASE-RELATED"/>
    <property type="match status" value="1"/>
</dbReference>
<gene>
    <name evidence="2" type="ORF">LTR09_012018</name>
</gene>